<dbReference type="EMBL" id="VSRR010003950">
    <property type="protein sequence ID" value="MPC38013.1"/>
    <property type="molecule type" value="Genomic_DNA"/>
</dbReference>
<protein>
    <submittedName>
        <fullName evidence="1">Uncharacterized protein</fullName>
    </submittedName>
</protein>
<sequence length="85" mass="10701">MLRYMAGVRCRDLKKRRPRWFRHVRREEGGMLSENEKEGWRLTAEVRPKKRWRECVMEDMKLLKIEHMAQDRLMWKWENVEVKKK</sequence>
<dbReference type="AlphaFoldDB" id="A0A5B7EYR9"/>
<reference evidence="1 2" key="1">
    <citation type="submission" date="2019-05" db="EMBL/GenBank/DDBJ databases">
        <title>Another draft genome of Portunus trituberculatus and its Hox gene families provides insights of decapod evolution.</title>
        <authorList>
            <person name="Jeong J.-H."/>
            <person name="Song I."/>
            <person name="Kim S."/>
            <person name="Choi T."/>
            <person name="Kim D."/>
            <person name="Ryu S."/>
            <person name="Kim W."/>
        </authorList>
    </citation>
    <scope>NUCLEOTIDE SEQUENCE [LARGE SCALE GENOMIC DNA]</scope>
    <source>
        <tissue evidence="1">Muscle</tissue>
    </source>
</reference>
<proteinExistence type="predicted"/>
<keyword evidence="2" id="KW-1185">Reference proteome</keyword>
<evidence type="ECO:0000313" key="1">
    <source>
        <dbReference type="EMBL" id="MPC38013.1"/>
    </source>
</evidence>
<comment type="caution">
    <text evidence="1">The sequence shown here is derived from an EMBL/GenBank/DDBJ whole genome shotgun (WGS) entry which is preliminary data.</text>
</comment>
<dbReference type="Proteomes" id="UP000324222">
    <property type="component" value="Unassembled WGS sequence"/>
</dbReference>
<organism evidence="1 2">
    <name type="scientific">Portunus trituberculatus</name>
    <name type="common">Swimming crab</name>
    <name type="synonym">Neptunus trituberculatus</name>
    <dbReference type="NCBI Taxonomy" id="210409"/>
    <lineage>
        <taxon>Eukaryota</taxon>
        <taxon>Metazoa</taxon>
        <taxon>Ecdysozoa</taxon>
        <taxon>Arthropoda</taxon>
        <taxon>Crustacea</taxon>
        <taxon>Multicrustacea</taxon>
        <taxon>Malacostraca</taxon>
        <taxon>Eumalacostraca</taxon>
        <taxon>Eucarida</taxon>
        <taxon>Decapoda</taxon>
        <taxon>Pleocyemata</taxon>
        <taxon>Brachyura</taxon>
        <taxon>Eubrachyura</taxon>
        <taxon>Portunoidea</taxon>
        <taxon>Portunidae</taxon>
        <taxon>Portuninae</taxon>
        <taxon>Portunus</taxon>
    </lineage>
</organism>
<gene>
    <name evidence="1" type="ORF">E2C01_031511</name>
</gene>
<accession>A0A5B7EYR9</accession>
<evidence type="ECO:0000313" key="2">
    <source>
        <dbReference type="Proteomes" id="UP000324222"/>
    </source>
</evidence>
<name>A0A5B7EYR9_PORTR</name>